<evidence type="ECO:0000313" key="3">
    <source>
        <dbReference type="Proteomes" id="UP000465306"/>
    </source>
</evidence>
<reference evidence="2 3" key="1">
    <citation type="journal article" date="2019" name="Emerg. Microbes Infect.">
        <title>Comprehensive subspecies identification of 175 nontuberculous mycobacteria species based on 7547 genomic profiles.</title>
        <authorList>
            <person name="Matsumoto Y."/>
            <person name="Kinjo T."/>
            <person name="Motooka D."/>
            <person name="Nabeya D."/>
            <person name="Jung N."/>
            <person name="Uechi K."/>
            <person name="Horii T."/>
            <person name="Iida T."/>
            <person name="Fujita J."/>
            <person name="Nakamura S."/>
        </authorList>
    </citation>
    <scope>NUCLEOTIDE SEQUENCE [LARGE SCALE GENOMIC DNA]</scope>
    <source>
        <strain evidence="2 3">JCM 13573</strain>
    </source>
</reference>
<keyword evidence="1" id="KW-1133">Transmembrane helix</keyword>
<accession>A0ABQ1BVH8</accession>
<keyword evidence="1" id="KW-0472">Membrane</keyword>
<feature type="transmembrane region" description="Helical" evidence="1">
    <location>
        <begin position="34"/>
        <end position="59"/>
    </location>
</feature>
<sequence>MSTAICLLVYSLAVLLAGPPLVNALARDGYAPRLGVAAWLVAIGTVLLTWSNAAGIITVEVAGHWEYPRNVVASCLAALRGVAAESAGSALQIASSVVMAATALLAILAAGRLARTVSRIRARAHQHAEAVRLVGHPTADPQVVV</sequence>
<organism evidence="2 3">
    <name type="scientific">Mycobacterium kubicae</name>
    <dbReference type="NCBI Taxonomy" id="120959"/>
    <lineage>
        <taxon>Bacteria</taxon>
        <taxon>Bacillati</taxon>
        <taxon>Actinomycetota</taxon>
        <taxon>Actinomycetes</taxon>
        <taxon>Mycobacteriales</taxon>
        <taxon>Mycobacteriaceae</taxon>
        <taxon>Mycobacterium</taxon>
        <taxon>Mycobacterium simiae complex</taxon>
    </lineage>
</organism>
<dbReference type="EMBL" id="BLKU01000005">
    <property type="protein sequence ID" value="GFG67752.1"/>
    <property type="molecule type" value="Genomic_DNA"/>
</dbReference>
<proteinExistence type="predicted"/>
<feature type="transmembrane region" description="Helical" evidence="1">
    <location>
        <begin position="93"/>
        <end position="114"/>
    </location>
</feature>
<evidence type="ECO:0000256" key="1">
    <source>
        <dbReference type="SAM" id="Phobius"/>
    </source>
</evidence>
<comment type="caution">
    <text evidence="2">The sequence shown here is derived from an EMBL/GenBank/DDBJ whole genome shotgun (WGS) entry which is preliminary data.</text>
</comment>
<keyword evidence="3" id="KW-1185">Reference proteome</keyword>
<name>A0ABQ1BVH8_9MYCO</name>
<keyword evidence="1" id="KW-0812">Transmembrane</keyword>
<evidence type="ECO:0000313" key="2">
    <source>
        <dbReference type="EMBL" id="GFG67752.1"/>
    </source>
</evidence>
<protein>
    <submittedName>
        <fullName evidence="2">Uncharacterized protein</fullName>
    </submittedName>
</protein>
<dbReference type="Proteomes" id="UP000465306">
    <property type="component" value="Unassembled WGS sequence"/>
</dbReference>
<gene>
    <name evidence="2" type="ORF">MKUB_52420</name>
</gene>